<dbReference type="PROSITE" id="PS50297">
    <property type="entry name" value="ANK_REP_REGION"/>
    <property type="match status" value="1"/>
</dbReference>
<gene>
    <name evidence="9" type="ORF">WA026_000789</name>
</gene>
<keyword evidence="3" id="KW-0406">Ion transport</keyword>
<feature type="region of interest" description="Disordered" evidence="6">
    <location>
        <begin position="1"/>
        <end position="42"/>
    </location>
</feature>
<evidence type="ECO:0000259" key="8">
    <source>
        <dbReference type="SMART" id="SM01420"/>
    </source>
</evidence>
<dbReference type="AlphaFoldDB" id="A0AAW1V8B6"/>
<dbReference type="SMART" id="SM00248">
    <property type="entry name" value="ANK"/>
    <property type="match status" value="2"/>
</dbReference>
<proteinExistence type="predicted"/>
<evidence type="ECO:0000256" key="5">
    <source>
        <dbReference type="PROSITE-ProRule" id="PRU00023"/>
    </source>
</evidence>
<dbReference type="GO" id="GO:0005886">
    <property type="term" value="C:plasma membrane"/>
    <property type="evidence" value="ECO:0007669"/>
    <property type="project" value="TreeGrafter"/>
</dbReference>
<evidence type="ECO:0000256" key="2">
    <source>
        <dbReference type="ARBA" id="ARBA00022737"/>
    </source>
</evidence>
<feature type="compositionally biased region" description="Pro residues" evidence="6">
    <location>
        <begin position="1"/>
        <end position="12"/>
    </location>
</feature>
<feature type="repeat" description="ANK" evidence="5">
    <location>
        <begin position="189"/>
        <end position="221"/>
    </location>
</feature>
<dbReference type="GO" id="GO:0070679">
    <property type="term" value="F:inositol 1,4,5 trisphosphate binding"/>
    <property type="evidence" value="ECO:0007669"/>
    <property type="project" value="TreeGrafter"/>
</dbReference>
<dbReference type="GO" id="GO:0034703">
    <property type="term" value="C:cation channel complex"/>
    <property type="evidence" value="ECO:0007669"/>
    <property type="project" value="TreeGrafter"/>
</dbReference>
<dbReference type="PROSITE" id="PS50088">
    <property type="entry name" value="ANK_REPEAT"/>
    <property type="match status" value="1"/>
</dbReference>
<evidence type="ECO:0000256" key="6">
    <source>
        <dbReference type="SAM" id="MobiDB-lite"/>
    </source>
</evidence>
<feature type="domain" description="Transient receptor ion channel" evidence="8">
    <location>
        <begin position="224"/>
        <end position="287"/>
    </location>
</feature>
<accession>A0AAW1V8B6</accession>
<dbReference type="GO" id="GO:0015279">
    <property type="term" value="F:store-operated calcium channel activity"/>
    <property type="evidence" value="ECO:0007669"/>
    <property type="project" value="TreeGrafter"/>
</dbReference>
<evidence type="ECO:0000256" key="4">
    <source>
        <dbReference type="ARBA" id="ARBA00023303"/>
    </source>
</evidence>
<name>A0AAW1V8B6_9CUCU</name>
<evidence type="ECO:0000256" key="7">
    <source>
        <dbReference type="SAM" id="Phobius"/>
    </source>
</evidence>
<dbReference type="InterPro" id="IPR036770">
    <property type="entry name" value="Ankyrin_rpt-contain_sf"/>
</dbReference>
<dbReference type="EMBL" id="JARQZJ010000121">
    <property type="protein sequence ID" value="KAK9888542.1"/>
    <property type="molecule type" value="Genomic_DNA"/>
</dbReference>
<dbReference type="InterPro" id="IPR002110">
    <property type="entry name" value="Ankyrin_rpt"/>
</dbReference>
<feature type="transmembrane region" description="Helical" evidence="7">
    <location>
        <begin position="411"/>
        <end position="427"/>
    </location>
</feature>
<protein>
    <recommendedName>
        <fullName evidence="8">Transient receptor ion channel domain-containing protein</fullName>
    </recommendedName>
</protein>
<evidence type="ECO:0000313" key="10">
    <source>
        <dbReference type="Proteomes" id="UP001431783"/>
    </source>
</evidence>
<keyword evidence="7" id="KW-0812">Transmembrane</keyword>
<evidence type="ECO:0000256" key="3">
    <source>
        <dbReference type="ARBA" id="ARBA00023065"/>
    </source>
</evidence>
<keyword evidence="4" id="KW-0407">Ion channel</keyword>
<dbReference type="SUPFAM" id="SSF48403">
    <property type="entry name" value="Ankyrin repeat"/>
    <property type="match status" value="1"/>
</dbReference>
<dbReference type="Pfam" id="PF08344">
    <property type="entry name" value="TRP_2"/>
    <property type="match status" value="1"/>
</dbReference>
<keyword evidence="5" id="KW-0040">ANK repeat</keyword>
<keyword evidence="2" id="KW-0677">Repeat</keyword>
<keyword evidence="1" id="KW-0813">Transport</keyword>
<dbReference type="InterPro" id="IPR002153">
    <property type="entry name" value="TRPC_channel"/>
</dbReference>
<keyword evidence="7" id="KW-0472">Membrane</keyword>
<feature type="compositionally biased region" description="Pro residues" evidence="6">
    <location>
        <begin position="27"/>
        <end position="36"/>
    </location>
</feature>
<keyword evidence="7" id="KW-1133">Transmembrane helix</keyword>
<dbReference type="Pfam" id="PF12796">
    <property type="entry name" value="Ank_2"/>
    <property type="match status" value="1"/>
</dbReference>
<dbReference type="PANTHER" id="PTHR10117">
    <property type="entry name" value="TRANSIENT RECEPTOR POTENTIAL CHANNEL"/>
    <property type="match status" value="1"/>
</dbReference>
<dbReference type="PANTHER" id="PTHR10117:SF54">
    <property type="entry name" value="TRANSIENT RECEPTOR POTENTIAL-GAMMA PROTEIN"/>
    <property type="match status" value="1"/>
</dbReference>
<dbReference type="Pfam" id="PF00023">
    <property type="entry name" value="Ank"/>
    <property type="match status" value="1"/>
</dbReference>
<keyword evidence="10" id="KW-1185">Reference proteome</keyword>
<reference evidence="9 10" key="1">
    <citation type="submission" date="2023-03" db="EMBL/GenBank/DDBJ databases">
        <title>Genome insight into feeding habits of ladybird beetles.</title>
        <authorList>
            <person name="Li H.-S."/>
            <person name="Huang Y.-H."/>
            <person name="Pang H."/>
        </authorList>
    </citation>
    <scope>NUCLEOTIDE SEQUENCE [LARGE SCALE GENOMIC DNA]</scope>
    <source>
        <strain evidence="9">SYSU_2023b</strain>
        <tissue evidence="9">Whole body</tissue>
    </source>
</reference>
<dbReference type="Gene3D" id="1.25.40.20">
    <property type="entry name" value="Ankyrin repeat-containing domain"/>
    <property type="match status" value="1"/>
</dbReference>
<dbReference type="SMART" id="SM01420">
    <property type="entry name" value="TRP_2"/>
    <property type="match status" value="1"/>
</dbReference>
<feature type="transmembrane region" description="Helical" evidence="7">
    <location>
        <begin position="379"/>
        <end position="399"/>
    </location>
</feature>
<sequence>MQRPPTDLPPRGLPTGRTTTLSDVPLRHPPPPPPLPTRANTQPHLANANLTQGLGSAPPYRKFEDLDYEIAPKSSVLLPHLQVNEKKFFDLVHSGDVEDVKKFLEKNTDFNINCVNFQGVSALLVAIQTKNDHMVEFLINQNGIDIGDAVLHAVRDNQPKIVELLLEKLHNTAPSLEFVGVTHSSDFPDYMTPLILAAQEGHFEIIEMLIQRGHGIAKPHSPRCRCADCILHLEKDDLLHAETLRLSLYKAITNPAFICHSTNDPILTAFQLCAELRVCAWLVVEFRDQYQELADAISNFAVELIACCRSTTEMEIILTQTGGLPPNNYQFPRLVLAMDLKQKAFVAHPNTQQLVEAAWIGDWHDYIIQPTIVKLLYPIYRIFVLPFICLLCIFIPSHPLVTHWRIPLNKMISHTAGYFLFLILIFLESNISKENQKEDLPIVG</sequence>
<organism evidence="9 10">
    <name type="scientific">Henosepilachna vigintioctopunctata</name>
    <dbReference type="NCBI Taxonomy" id="420089"/>
    <lineage>
        <taxon>Eukaryota</taxon>
        <taxon>Metazoa</taxon>
        <taxon>Ecdysozoa</taxon>
        <taxon>Arthropoda</taxon>
        <taxon>Hexapoda</taxon>
        <taxon>Insecta</taxon>
        <taxon>Pterygota</taxon>
        <taxon>Neoptera</taxon>
        <taxon>Endopterygota</taxon>
        <taxon>Coleoptera</taxon>
        <taxon>Polyphaga</taxon>
        <taxon>Cucujiformia</taxon>
        <taxon>Coccinelloidea</taxon>
        <taxon>Coccinellidae</taxon>
        <taxon>Epilachninae</taxon>
        <taxon>Epilachnini</taxon>
        <taxon>Henosepilachna</taxon>
    </lineage>
</organism>
<dbReference type="Proteomes" id="UP001431783">
    <property type="component" value="Unassembled WGS sequence"/>
</dbReference>
<evidence type="ECO:0000256" key="1">
    <source>
        <dbReference type="ARBA" id="ARBA00022448"/>
    </source>
</evidence>
<dbReference type="GO" id="GO:0051480">
    <property type="term" value="P:regulation of cytosolic calcium ion concentration"/>
    <property type="evidence" value="ECO:0007669"/>
    <property type="project" value="TreeGrafter"/>
</dbReference>
<dbReference type="InterPro" id="IPR013555">
    <property type="entry name" value="TRP_dom"/>
</dbReference>
<comment type="caution">
    <text evidence="9">The sequence shown here is derived from an EMBL/GenBank/DDBJ whole genome shotgun (WGS) entry which is preliminary data.</text>
</comment>
<evidence type="ECO:0000313" key="9">
    <source>
        <dbReference type="EMBL" id="KAK9888542.1"/>
    </source>
</evidence>